<dbReference type="EMBL" id="LAZR01050347">
    <property type="protein sequence ID" value="KKK87556.1"/>
    <property type="molecule type" value="Genomic_DNA"/>
</dbReference>
<reference evidence="1" key="1">
    <citation type="journal article" date="2015" name="Nature">
        <title>Complex archaea that bridge the gap between prokaryotes and eukaryotes.</title>
        <authorList>
            <person name="Spang A."/>
            <person name="Saw J.H."/>
            <person name="Jorgensen S.L."/>
            <person name="Zaremba-Niedzwiedzka K."/>
            <person name="Martijn J."/>
            <person name="Lind A.E."/>
            <person name="van Eijk R."/>
            <person name="Schleper C."/>
            <person name="Guy L."/>
            <person name="Ettema T.J."/>
        </authorList>
    </citation>
    <scope>NUCLEOTIDE SEQUENCE</scope>
</reference>
<comment type="caution">
    <text evidence="1">The sequence shown here is derived from an EMBL/GenBank/DDBJ whole genome shotgun (WGS) entry which is preliminary data.</text>
</comment>
<feature type="non-terminal residue" evidence="1">
    <location>
        <position position="1"/>
    </location>
</feature>
<protein>
    <submittedName>
        <fullName evidence="1">Uncharacterized protein</fullName>
    </submittedName>
</protein>
<organism evidence="1">
    <name type="scientific">marine sediment metagenome</name>
    <dbReference type="NCBI Taxonomy" id="412755"/>
    <lineage>
        <taxon>unclassified sequences</taxon>
        <taxon>metagenomes</taxon>
        <taxon>ecological metagenomes</taxon>
    </lineage>
</organism>
<sequence length="189" mass="21155">ALTTVFNDPNYTLTKGISQPEPPNILPTIGAETPASVSPIQQPGEVIMTDPNQKPTNVPSNPDMYWKWDVTQGRWRLASRTTEPEPIADPKQVRAQLIELRKQEQISRLPPNQQRRIRQQEAIKSRDAAVKNIDLTKFGPEVIKKLMEISSNPNSPQKPKVDAILEQLLPQIRNRGATTRAATGLTNIL</sequence>
<accession>A0A0F9BT63</accession>
<name>A0A0F9BT63_9ZZZZ</name>
<proteinExistence type="predicted"/>
<gene>
    <name evidence="1" type="ORF">LCGC14_2752070</name>
</gene>
<evidence type="ECO:0000313" key="1">
    <source>
        <dbReference type="EMBL" id="KKK87556.1"/>
    </source>
</evidence>
<dbReference type="AlphaFoldDB" id="A0A0F9BT63"/>